<keyword evidence="6 8" id="KW-1133">Transmembrane helix</keyword>
<evidence type="ECO:0000256" key="2">
    <source>
        <dbReference type="ARBA" id="ARBA00004863"/>
    </source>
</evidence>
<dbReference type="RefSeq" id="WP_092480398.1">
    <property type="nucleotide sequence ID" value="NZ_FOXW01000004.1"/>
</dbReference>
<protein>
    <submittedName>
        <fullName evidence="9">1,4-dihydroxy-2-naphthoate prenyltransferase</fullName>
    </submittedName>
</protein>
<keyword evidence="7 8" id="KW-0472">Membrane</keyword>
<evidence type="ECO:0000313" key="10">
    <source>
        <dbReference type="Proteomes" id="UP000199136"/>
    </source>
</evidence>
<feature type="transmembrane region" description="Helical" evidence="8">
    <location>
        <begin position="6"/>
        <end position="31"/>
    </location>
</feature>
<feature type="transmembrane region" description="Helical" evidence="8">
    <location>
        <begin position="145"/>
        <end position="164"/>
    </location>
</feature>
<dbReference type="UniPathway" id="UPA00079"/>
<dbReference type="CDD" id="cd13962">
    <property type="entry name" value="PT_UbiA_UBIAD1"/>
    <property type="match status" value="1"/>
</dbReference>
<dbReference type="Pfam" id="PF01040">
    <property type="entry name" value="UbiA"/>
    <property type="match status" value="1"/>
</dbReference>
<keyword evidence="10" id="KW-1185">Reference proteome</keyword>
<feature type="transmembrane region" description="Helical" evidence="8">
    <location>
        <begin position="280"/>
        <end position="300"/>
    </location>
</feature>
<keyword evidence="4 9" id="KW-0808">Transferase</keyword>
<keyword evidence="3" id="KW-0474">Menaquinone biosynthesis</keyword>
<dbReference type="GO" id="GO:0016020">
    <property type="term" value="C:membrane"/>
    <property type="evidence" value="ECO:0007669"/>
    <property type="project" value="UniProtKB-SubCell"/>
</dbReference>
<feature type="transmembrane region" description="Helical" evidence="8">
    <location>
        <begin position="38"/>
        <end position="55"/>
    </location>
</feature>
<feature type="transmembrane region" description="Helical" evidence="8">
    <location>
        <begin position="176"/>
        <end position="195"/>
    </location>
</feature>
<dbReference type="InterPro" id="IPR044878">
    <property type="entry name" value="UbiA_sf"/>
</dbReference>
<dbReference type="EMBL" id="FOXW01000004">
    <property type="protein sequence ID" value="SFQ29622.1"/>
    <property type="molecule type" value="Genomic_DNA"/>
</dbReference>
<feature type="transmembrane region" description="Helical" evidence="8">
    <location>
        <begin position="227"/>
        <end position="260"/>
    </location>
</feature>
<dbReference type="GO" id="GO:0004659">
    <property type="term" value="F:prenyltransferase activity"/>
    <property type="evidence" value="ECO:0007669"/>
    <property type="project" value="InterPro"/>
</dbReference>
<evidence type="ECO:0000256" key="5">
    <source>
        <dbReference type="ARBA" id="ARBA00022692"/>
    </source>
</evidence>
<dbReference type="InterPro" id="IPR000537">
    <property type="entry name" value="UbiA_prenyltransferase"/>
</dbReference>
<dbReference type="AlphaFoldDB" id="A0A1I5XCB4"/>
<organism evidence="9 10">
    <name type="scientific">Desemzia incerta</name>
    <dbReference type="NCBI Taxonomy" id="82801"/>
    <lineage>
        <taxon>Bacteria</taxon>
        <taxon>Bacillati</taxon>
        <taxon>Bacillota</taxon>
        <taxon>Bacilli</taxon>
        <taxon>Lactobacillales</taxon>
        <taxon>Carnobacteriaceae</taxon>
        <taxon>Desemzia</taxon>
    </lineage>
</organism>
<dbReference type="Proteomes" id="UP000199136">
    <property type="component" value="Unassembled WGS sequence"/>
</dbReference>
<dbReference type="GO" id="GO:0009234">
    <property type="term" value="P:menaquinone biosynthetic process"/>
    <property type="evidence" value="ECO:0007669"/>
    <property type="project" value="UniProtKB-UniPathway"/>
</dbReference>
<dbReference type="PANTHER" id="PTHR13929:SF0">
    <property type="entry name" value="UBIA PRENYLTRANSFERASE DOMAIN-CONTAINING PROTEIN 1"/>
    <property type="match status" value="1"/>
</dbReference>
<comment type="subcellular location">
    <subcellularLocation>
        <location evidence="1">Membrane</location>
        <topology evidence="1">Multi-pass membrane protein</topology>
    </subcellularLocation>
</comment>
<evidence type="ECO:0000256" key="6">
    <source>
        <dbReference type="ARBA" id="ARBA00022989"/>
    </source>
</evidence>
<reference evidence="9 10" key="1">
    <citation type="submission" date="2016-10" db="EMBL/GenBank/DDBJ databases">
        <authorList>
            <person name="de Groot N.N."/>
        </authorList>
    </citation>
    <scope>NUCLEOTIDE SEQUENCE [LARGE SCALE GENOMIC DNA]</scope>
    <source>
        <strain evidence="9 10">DSM 20581</strain>
    </source>
</reference>
<keyword evidence="5 8" id="KW-0812">Transmembrane</keyword>
<feature type="transmembrane region" description="Helical" evidence="8">
    <location>
        <begin position="92"/>
        <end position="110"/>
    </location>
</feature>
<dbReference type="PIRSF" id="PIRSF005355">
    <property type="entry name" value="UBIAD1"/>
    <property type="match status" value="1"/>
</dbReference>
<evidence type="ECO:0000256" key="4">
    <source>
        <dbReference type="ARBA" id="ARBA00022679"/>
    </source>
</evidence>
<dbReference type="Gene3D" id="1.10.357.140">
    <property type="entry name" value="UbiA prenyltransferase"/>
    <property type="match status" value="1"/>
</dbReference>
<evidence type="ECO:0000256" key="1">
    <source>
        <dbReference type="ARBA" id="ARBA00004141"/>
    </source>
</evidence>
<dbReference type="InterPro" id="IPR026046">
    <property type="entry name" value="UBIAD1"/>
</dbReference>
<dbReference type="OrthoDB" id="9767568at2"/>
<feature type="transmembrane region" description="Helical" evidence="8">
    <location>
        <begin position="115"/>
        <end position="133"/>
    </location>
</feature>
<comment type="pathway">
    <text evidence="2">Quinol/quinone metabolism; menaquinone biosynthesis.</text>
</comment>
<evidence type="ECO:0000256" key="8">
    <source>
        <dbReference type="SAM" id="Phobius"/>
    </source>
</evidence>
<dbReference type="STRING" id="82801.SAMN04488506_1349"/>
<proteinExistence type="predicted"/>
<name>A0A1I5XCB4_9LACT</name>
<dbReference type="PANTHER" id="PTHR13929">
    <property type="entry name" value="1,4-DIHYDROXY-2-NAPHTHOATE OCTAPRENYLTRANSFERASE"/>
    <property type="match status" value="1"/>
</dbReference>
<sequence length="302" mass="34212">MTLKQYILLAQMESTTTSFFPAFIGILYAWYNYDTFHLGFSLLGLLTAILFHLAVNIRDNYLDYYIADNKNADYAQEMVVGKENIPLKNVRLAYWISGIVALVIGLYLVLQTSLFLFYIGFGGMLIGALYTMGPVPINSTPYGEFFVGLAMGFGIFTAMVYLNAYDVIQLDWITMFQLIIASIPTSITVMSVSLANNICDLEEDIEDNRFTLPYHIGVDKALVVFKYFYYAAYIAIILSLLFGTFPRLVALSLLTFPYVLKNIRIFMKEQDKKTTFITTIINSAVIPIPIIITLFIGTWLDI</sequence>
<evidence type="ECO:0000313" key="9">
    <source>
        <dbReference type="EMBL" id="SFQ29622.1"/>
    </source>
</evidence>
<evidence type="ECO:0000256" key="7">
    <source>
        <dbReference type="ARBA" id="ARBA00023136"/>
    </source>
</evidence>
<gene>
    <name evidence="9" type="ORF">SAMN04488506_1349</name>
</gene>
<evidence type="ECO:0000256" key="3">
    <source>
        <dbReference type="ARBA" id="ARBA00022428"/>
    </source>
</evidence>
<accession>A0A1I5XCB4</accession>
<dbReference type="GO" id="GO:0042371">
    <property type="term" value="P:vitamin K biosynthetic process"/>
    <property type="evidence" value="ECO:0007669"/>
    <property type="project" value="TreeGrafter"/>
</dbReference>